<proteinExistence type="predicted"/>
<accession>A0A7S1Y9V9</accession>
<organism evidence="5">
    <name type="scientific">Grammatophora oceanica</name>
    <dbReference type="NCBI Taxonomy" id="210454"/>
    <lineage>
        <taxon>Eukaryota</taxon>
        <taxon>Sar</taxon>
        <taxon>Stramenopiles</taxon>
        <taxon>Ochrophyta</taxon>
        <taxon>Bacillariophyta</taxon>
        <taxon>Fragilariophyceae</taxon>
        <taxon>Fragilariophycidae</taxon>
        <taxon>Rhabdonematales</taxon>
        <taxon>Grammatophoraceae</taxon>
        <taxon>Grammatophora</taxon>
    </lineage>
</organism>
<reference evidence="5" key="1">
    <citation type="submission" date="2021-01" db="EMBL/GenBank/DDBJ databases">
        <authorList>
            <person name="Corre E."/>
            <person name="Pelletier E."/>
            <person name="Niang G."/>
            <person name="Scheremetjew M."/>
            <person name="Finn R."/>
            <person name="Kale V."/>
            <person name="Holt S."/>
            <person name="Cochrane G."/>
            <person name="Meng A."/>
            <person name="Brown T."/>
            <person name="Cohen L."/>
        </authorList>
    </citation>
    <scope>NUCLEOTIDE SEQUENCE</scope>
    <source>
        <strain evidence="5">CCMP 410</strain>
    </source>
</reference>
<name>A0A7S1Y9V9_9STRA</name>
<comment type="subcellular location">
    <subcellularLocation>
        <location evidence="1">Membrane</location>
        <topology evidence="1">Single-pass membrane protein</topology>
    </subcellularLocation>
</comment>
<evidence type="ECO:0000256" key="2">
    <source>
        <dbReference type="ARBA" id="ARBA00022692"/>
    </source>
</evidence>
<gene>
    <name evidence="5" type="ORF">GOCE00092_LOCUS14660</name>
</gene>
<evidence type="ECO:0000256" key="3">
    <source>
        <dbReference type="ARBA" id="ARBA00022989"/>
    </source>
</evidence>
<dbReference type="GO" id="GO:0016757">
    <property type="term" value="F:glycosyltransferase activity"/>
    <property type="evidence" value="ECO:0007669"/>
    <property type="project" value="TreeGrafter"/>
</dbReference>
<dbReference type="AlphaFoldDB" id="A0A7S1Y9V9"/>
<evidence type="ECO:0008006" key="6">
    <source>
        <dbReference type="Google" id="ProtNLM"/>
    </source>
</evidence>
<protein>
    <recommendedName>
        <fullName evidence="6">Glycosyltransferase family 92 protein</fullName>
    </recommendedName>
</protein>
<evidence type="ECO:0000256" key="1">
    <source>
        <dbReference type="ARBA" id="ARBA00004167"/>
    </source>
</evidence>
<dbReference type="GO" id="GO:0005737">
    <property type="term" value="C:cytoplasm"/>
    <property type="evidence" value="ECO:0007669"/>
    <property type="project" value="TreeGrafter"/>
</dbReference>
<evidence type="ECO:0000313" key="5">
    <source>
        <dbReference type="EMBL" id="CAD9286371.1"/>
    </source>
</evidence>
<evidence type="ECO:0000256" key="4">
    <source>
        <dbReference type="SAM" id="Phobius"/>
    </source>
</evidence>
<sequence length="346" mass="39500">MQVKAFLIGFSVGTFGLGFFYWAQSRLDGASSDCEESSSLIGAVDGNLDPLPSARQIALQNVPADPFAVYDPELPPLRVGVCAIIRDAEAYIDEWVDYNFAIGFHAMYIYDNSPNNDLKSWGQKVREEGKNVVVVPHGMAPANDTQDLAYNGCVERFGNESDYIAFVDDDEYLLLKKHADVSAFLREHLAQEGGCLTVNWARFGTSNHSLYAPIPVTRRYMLREWKTHYRVKCIITVKDFDKMRSPHAVWMKPGVPYRDTSGGGTYDHEDDWNMDRTDDVAVLNHYKWKSEKEWWYKECVRKTVLGDEKSCGEDSREGTIFDDAAWKVLRSRVPKYRAYDEWADHA</sequence>
<dbReference type="PANTHER" id="PTHR21461:SF69">
    <property type="entry name" value="GLYCOSYLTRANSFERASE FAMILY 92 PROTEIN"/>
    <property type="match status" value="1"/>
</dbReference>
<keyword evidence="2 4" id="KW-0812">Transmembrane</keyword>
<dbReference type="Pfam" id="PF13704">
    <property type="entry name" value="Glyco_tranf_2_4"/>
    <property type="match status" value="1"/>
</dbReference>
<keyword evidence="3 4" id="KW-1133">Transmembrane helix</keyword>
<feature type="transmembrane region" description="Helical" evidence="4">
    <location>
        <begin position="6"/>
        <end position="23"/>
    </location>
</feature>
<dbReference type="GO" id="GO:0016020">
    <property type="term" value="C:membrane"/>
    <property type="evidence" value="ECO:0007669"/>
    <property type="project" value="UniProtKB-SubCell"/>
</dbReference>
<keyword evidence="4" id="KW-0472">Membrane</keyword>
<dbReference type="PANTHER" id="PTHR21461">
    <property type="entry name" value="GLYCOSYLTRANSFERASE FAMILY 92 PROTEIN"/>
    <property type="match status" value="1"/>
</dbReference>
<dbReference type="EMBL" id="HBGK01028258">
    <property type="protein sequence ID" value="CAD9286371.1"/>
    <property type="molecule type" value="Transcribed_RNA"/>
</dbReference>